<organism evidence="2 3">
    <name type="scientific">Nocardia mexicana</name>
    <dbReference type="NCBI Taxonomy" id="279262"/>
    <lineage>
        <taxon>Bacteria</taxon>
        <taxon>Bacillati</taxon>
        <taxon>Actinomycetota</taxon>
        <taxon>Actinomycetes</taxon>
        <taxon>Mycobacteriales</taxon>
        <taxon>Nocardiaceae</taxon>
        <taxon>Nocardia</taxon>
    </lineage>
</organism>
<protein>
    <submittedName>
        <fullName evidence="2">Uncharacterized protein</fullName>
    </submittedName>
</protein>
<accession>A0A370GIQ8</accession>
<sequence length="195" mass="21876">MPYRVLQMTDYLQPDWSVPQTPMPPFRDTLLPFNFLIPDGVEENSPMPRFDLEPGETGILVKASCQPRWLRGLFTRPEMKLNGLTVRQQTRWGTTFIPVPPGLHHLRVCPPAGPAPWPMRPGSTPPWPADTMVPVFAGRTTQVYSRASVSGGVNGAIGPDRRQRLPGVVWYSIQSMIFWPLLTAIIVLGALQFFD</sequence>
<reference evidence="2 3" key="1">
    <citation type="submission" date="2018-07" db="EMBL/GenBank/DDBJ databases">
        <title>Genomic Encyclopedia of Type Strains, Phase IV (KMG-IV): sequencing the most valuable type-strain genomes for metagenomic binning, comparative biology and taxonomic classification.</title>
        <authorList>
            <person name="Goeker M."/>
        </authorList>
    </citation>
    <scope>NUCLEOTIDE SEQUENCE [LARGE SCALE GENOMIC DNA]</scope>
    <source>
        <strain evidence="2 3">DSM 44952</strain>
    </source>
</reference>
<keyword evidence="1" id="KW-0812">Transmembrane</keyword>
<dbReference type="AlphaFoldDB" id="A0A370GIQ8"/>
<keyword evidence="1" id="KW-0472">Membrane</keyword>
<evidence type="ECO:0000313" key="3">
    <source>
        <dbReference type="Proteomes" id="UP000255355"/>
    </source>
</evidence>
<evidence type="ECO:0000313" key="2">
    <source>
        <dbReference type="EMBL" id="RDI43250.1"/>
    </source>
</evidence>
<keyword evidence="1" id="KW-1133">Transmembrane helix</keyword>
<dbReference type="STRING" id="1210089.GCA_001613165_06116"/>
<name>A0A370GIQ8_9NOCA</name>
<evidence type="ECO:0000256" key="1">
    <source>
        <dbReference type="SAM" id="Phobius"/>
    </source>
</evidence>
<keyword evidence="3" id="KW-1185">Reference proteome</keyword>
<feature type="transmembrane region" description="Helical" evidence="1">
    <location>
        <begin position="168"/>
        <end position="194"/>
    </location>
</feature>
<dbReference type="Proteomes" id="UP000255355">
    <property type="component" value="Unassembled WGS sequence"/>
</dbReference>
<dbReference type="EMBL" id="QQAZ01000022">
    <property type="protein sequence ID" value="RDI43250.1"/>
    <property type="molecule type" value="Genomic_DNA"/>
</dbReference>
<comment type="caution">
    <text evidence="2">The sequence shown here is derived from an EMBL/GenBank/DDBJ whole genome shotgun (WGS) entry which is preliminary data.</text>
</comment>
<gene>
    <name evidence="2" type="ORF">DFR68_12212</name>
</gene>
<proteinExistence type="predicted"/>